<comment type="caution">
    <text evidence="2">The sequence shown here is derived from an EMBL/GenBank/DDBJ whole genome shotgun (WGS) entry which is preliminary data.</text>
</comment>
<evidence type="ECO:0000256" key="1">
    <source>
        <dbReference type="SAM" id="MobiDB-lite"/>
    </source>
</evidence>
<dbReference type="AlphaFoldDB" id="A0ABD3NK41"/>
<evidence type="ECO:0008006" key="4">
    <source>
        <dbReference type="Google" id="ProtNLM"/>
    </source>
</evidence>
<dbReference type="InterPro" id="IPR027417">
    <property type="entry name" value="P-loop_NTPase"/>
</dbReference>
<feature type="compositionally biased region" description="Low complexity" evidence="1">
    <location>
        <begin position="602"/>
        <end position="673"/>
    </location>
</feature>
<dbReference type="Proteomes" id="UP001530400">
    <property type="component" value="Unassembled WGS sequence"/>
</dbReference>
<feature type="region of interest" description="Disordered" evidence="1">
    <location>
        <begin position="477"/>
        <end position="673"/>
    </location>
</feature>
<dbReference type="PANTHER" id="PTHR44826">
    <property type="entry name" value="SPORE COAT PROTEIN SP85"/>
    <property type="match status" value="1"/>
</dbReference>
<gene>
    <name evidence="2" type="ORF">ACHAWO_004007</name>
</gene>
<dbReference type="EMBL" id="JALLPJ020001173">
    <property type="protein sequence ID" value="KAL3774921.1"/>
    <property type="molecule type" value="Genomic_DNA"/>
</dbReference>
<evidence type="ECO:0000313" key="3">
    <source>
        <dbReference type="Proteomes" id="UP001530400"/>
    </source>
</evidence>
<dbReference type="SUPFAM" id="SSF53448">
    <property type="entry name" value="Nucleotide-diphospho-sugar transferases"/>
    <property type="match status" value="1"/>
</dbReference>
<dbReference type="Gene3D" id="3.90.550.10">
    <property type="entry name" value="Spore Coat Polysaccharide Biosynthesis Protein SpsA, Chain A"/>
    <property type="match status" value="1"/>
</dbReference>
<name>A0ABD3NK41_9STRA</name>
<keyword evidence="3" id="KW-1185">Reference proteome</keyword>
<dbReference type="Gene3D" id="3.40.50.300">
    <property type="entry name" value="P-loop containing nucleotide triphosphate hydrolases"/>
    <property type="match status" value="1"/>
</dbReference>
<feature type="compositionally biased region" description="Low complexity" evidence="1">
    <location>
        <begin position="477"/>
        <end position="591"/>
    </location>
</feature>
<protein>
    <recommendedName>
        <fullName evidence="4">Hexosyltransferase</fullName>
    </recommendedName>
</protein>
<accession>A0ABD3NK41</accession>
<evidence type="ECO:0000313" key="2">
    <source>
        <dbReference type="EMBL" id="KAL3774921.1"/>
    </source>
</evidence>
<dbReference type="InterPro" id="IPR051860">
    <property type="entry name" value="Plasmodium_CSP_Invasion"/>
</dbReference>
<organism evidence="2 3">
    <name type="scientific">Cyclotella atomus</name>
    <dbReference type="NCBI Taxonomy" id="382360"/>
    <lineage>
        <taxon>Eukaryota</taxon>
        <taxon>Sar</taxon>
        <taxon>Stramenopiles</taxon>
        <taxon>Ochrophyta</taxon>
        <taxon>Bacillariophyta</taxon>
        <taxon>Coscinodiscophyceae</taxon>
        <taxon>Thalassiosirophycidae</taxon>
        <taxon>Stephanodiscales</taxon>
        <taxon>Stephanodiscaceae</taxon>
        <taxon>Cyclotella</taxon>
    </lineage>
</organism>
<reference evidence="2 3" key="1">
    <citation type="submission" date="2024-10" db="EMBL/GenBank/DDBJ databases">
        <title>Updated reference genomes for cyclostephanoid diatoms.</title>
        <authorList>
            <person name="Roberts W.R."/>
            <person name="Alverson A.J."/>
        </authorList>
    </citation>
    <scope>NUCLEOTIDE SEQUENCE [LARGE SCALE GENOMIC DNA]</scope>
    <source>
        <strain evidence="2 3">AJA010-31</strain>
    </source>
</reference>
<proteinExistence type="predicted"/>
<sequence>MEMTDLLAAMDIGKEKKDEGYNVENAHFPNVLLIDSVSTDLSTFLTSNNGVCGNKDVHFFDNEKTYNRGAIHYSKNFDHCSSDDLILDATPKILMQAERVHELYNQVGSDVKMIAIVRESSPGEFGRHLKSWAHLFDRKQMLVLSSSELQISPHKAQWRIEQFLGKFFEGKLESCPFPRADDAPSNVAYAAVLGSNPNEKQNMRIVIRSLKDAAADFEVLMMFKDKDAEALLTFDGAIIQHIEPMKHSLDISHFEPYFFDIALAKLHAFELTGYDRVQVLDVDVLITSAAKMDDLFTSFPDAKLVAEGLGTDSPLRAGWLMIKPSANDFYNMKQLLERGTFSSEHGWDNLDLVVEYPGWSPAKPSNKWEFYGSQLEQGVLFHYFYALPKSVHPSVKDSELLVLLDDESLVSHGFVHFYGSRKPWTKNVDDSSFPTYVSVARKQWLVDIGSLGAISAPEHLSPLTEFGSMQYKRALSPTTAPVTPAPVTSSPVTPAPVTSAPITSSPALTASPSKSPTSTPSLSPSSSPTSSPSTTPSASPSKSPTSTPSQSPSSSPTSSPSTTPSASPSHSPTKSPSKNPTASPSTSPTPACVGNKVKIKKSPTSTPSLSPSSSPTSSPSTTPIASPSKSPTNTPSQSPSSSPTSSPSTTPSASPSHSPTKSPSKNPTAVRLI</sequence>
<dbReference type="InterPro" id="IPR029044">
    <property type="entry name" value="Nucleotide-diphossugar_trans"/>
</dbReference>
<dbReference type="SUPFAM" id="SSF52540">
    <property type="entry name" value="P-loop containing nucleoside triphosphate hydrolases"/>
    <property type="match status" value="1"/>
</dbReference>